<reference evidence="1 2" key="1">
    <citation type="submission" date="2019-03" db="EMBL/GenBank/DDBJ databases">
        <title>Genomic Encyclopedia of Type Strains, Phase IV (KMG-IV): sequencing the most valuable type-strain genomes for metagenomic binning, comparative biology and taxonomic classification.</title>
        <authorList>
            <person name="Goeker M."/>
        </authorList>
    </citation>
    <scope>NUCLEOTIDE SEQUENCE [LARGE SCALE GENOMIC DNA]</scope>
    <source>
        <strain evidence="1 2">DSM 45934</strain>
    </source>
</reference>
<sequence>MPDPKNSLHAVVLGGGIAGMCVAAALARHMAKVTVIERDLYPDGPHWRRGVPQARHTHNLLGAGQRALDRLFPGLLADFREQGIVDVRMPKDMLAMIPGGWMERFASKHVVLSGTRDLIDWRVRNHLIKVPNVEIRQECEALSLLSEGDTVVGVKLRDRDSSAKTGWGEPYNFAADFVVDTTGRNSKSASWLEELGYGTVEESVVDAQCAYATCIFAIPPDHEADWKCIVLQSTPDVPRQGILNPIEGDRWMVSVSGVGGERPPLDHKGMIEFAKSLRSSEIYDHIRNAEPLTEVYGSGRTENRRRHYERFGRWPDRFVVTGDAVGCFNPAYGQGISVASTCAVDMDDAFEAAGTRDTGRIPAGLAADLRKPIARRVDGAWMLSANSDLVYPGAAPGPLPLPARLVGRYMGRLVQTAVTKGPAAMALLDTYHLLAPPEAVFRPSVVLDVLRGPKSKETAVSGNGETTRLVNLYRKRAKNYDIMSNRLYIIGQRTMHYKHLAIDQLALKPGDTVVDAGCGTGHNLPYLSKAVGPNGKVIGVDFTDSMLNLAEDRVREHELTNVTLQQADLTTFEFPQNVNAIIACFALTLIEGYETVVKNGYKALASGGRWVALDYRLPDWWPRGLVPALGPVIAPFGGKPDMLVNRHPWKAIEQGADKTHTLTRYGGWVYVTTGIAP</sequence>
<dbReference type="PANTHER" id="PTHR43422">
    <property type="entry name" value="THIAMINE THIAZOLE SYNTHASE"/>
    <property type="match status" value="1"/>
</dbReference>
<dbReference type="GO" id="GO:0032259">
    <property type="term" value="P:methylation"/>
    <property type="evidence" value="ECO:0007669"/>
    <property type="project" value="UniProtKB-KW"/>
</dbReference>
<proteinExistence type="predicted"/>
<dbReference type="RefSeq" id="WP_132117950.1">
    <property type="nucleotide sequence ID" value="NZ_SLWS01000004.1"/>
</dbReference>
<dbReference type="Gene3D" id="3.40.50.150">
    <property type="entry name" value="Vaccinia Virus protein VP39"/>
    <property type="match status" value="1"/>
</dbReference>
<dbReference type="SUPFAM" id="SSF51905">
    <property type="entry name" value="FAD/NAD(P)-binding domain"/>
    <property type="match status" value="1"/>
</dbReference>
<dbReference type="InterPro" id="IPR036188">
    <property type="entry name" value="FAD/NAD-bd_sf"/>
</dbReference>
<dbReference type="PANTHER" id="PTHR43422:SF3">
    <property type="entry name" value="THIAMINE THIAZOLE SYNTHASE"/>
    <property type="match status" value="1"/>
</dbReference>
<dbReference type="SUPFAM" id="SSF53335">
    <property type="entry name" value="S-adenosyl-L-methionine-dependent methyltransferases"/>
    <property type="match status" value="1"/>
</dbReference>
<protein>
    <submittedName>
        <fullName evidence="1">Ubiquinone/menaquinone biosynthesis C-methylase UbiE</fullName>
    </submittedName>
</protein>
<keyword evidence="1" id="KW-0808">Transferase</keyword>
<dbReference type="InterPro" id="IPR029063">
    <property type="entry name" value="SAM-dependent_MTases_sf"/>
</dbReference>
<dbReference type="Pfam" id="PF01209">
    <property type="entry name" value="Ubie_methyltran"/>
    <property type="match status" value="1"/>
</dbReference>
<dbReference type="OrthoDB" id="9790035at2"/>
<accession>A0A4R2JRF2</accession>
<comment type="caution">
    <text evidence="1">The sequence shown here is derived from an EMBL/GenBank/DDBJ whole genome shotgun (WGS) entry which is preliminary data.</text>
</comment>
<dbReference type="Gene3D" id="3.50.50.60">
    <property type="entry name" value="FAD/NAD(P)-binding domain"/>
    <property type="match status" value="1"/>
</dbReference>
<keyword evidence="2" id="KW-1185">Reference proteome</keyword>
<organism evidence="1 2">
    <name type="scientific">Actinocrispum wychmicini</name>
    <dbReference type="NCBI Taxonomy" id="1213861"/>
    <lineage>
        <taxon>Bacteria</taxon>
        <taxon>Bacillati</taxon>
        <taxon>Actinomycetota</taxon>
        <taxon>Actinomycetes</taxon>
        <taxon>Pseudonocardiales</taxon>
        <taxon>Pseudonocardiaceae</taxon>
        <taxon>Actinocrispum</taxon>
    </lineage>
</organism>
<evidence type="ECO:0000313" key="1">
    <source>
        <dbReference type="EMBL" id="TCO59796.1"/>
    </source>
</evidence>
<dbReference type="Pfam" id="PF13450">
    <property type="entry name" value="NAD_binding_8"/>
    <property type="match status" value="1"/>
</dbReference>
<dbReference type="GO" id="GO:0008168">
    <property type="term" value="F:methyltransferase activity"/>
    <property type="evidence" value="ECO:0007669"/>
    <property type="project" value="UniProtKB-KW"/>
</dbReference>
<dbReference type="Proteomes" id="UP000295680">
    <property type="component" value="Unassembled WGS sequence"/>
</dbReference>
<name>A0A4R2JRF2_9PSEU</name>
<dbReference type="AlphaFoldDB" id="A0A4R2JRF2"/>
<evidence type="ECO:0000313" key="2">
    <source>
        <dbReference type="Proteomes" id="UP000295680"/>
    </source>
</evidence>
<gene>
    <name evidence="1" type="ORF">EV192_104639</name>
</gene>
<keyword evidence="1" id="KW-0489">Methyltransferase</keyword>
<dbReference type="CDD" id="cd02440">
    <property type="entry name" value="AdoMet_MTases"/>
    <property type="match status" value="1"/>
</dbReference>
<dbReference type="PRINTS" id="PR00420">
    <property type="entry name" value="RNGMNOXGNASE"/>
</dbReference>
<keyword evidence="1" id="KW-0830">Ubiquinone</keyword>
<dbReference type="EMBL" id="SLWS01000004">
    <property type="protein sequence ID" value="TCO59796.1"/>
    <property type="molecule type" value="Genomic_DNA"/>
</dbReference>